<evidence type="ECO:0000313" key="2">
    <source>
        <dbReference type="EMBL" id="GGO69916.1"/>
    </source>
</evidence>
<evidence type="ECO:0000313" key="3">
    <source>
        <dbReference type="Proteomes" id="UP000606935"/>
    </source>
</evidence>
<dbReference type="EMBL" id="BMLS01000003">
    <property type="protein sequence ID" value="GGO69916.1"/>
    <property type="molecule type" value="Genomic_DNA"/>
</dbReference>
<feature type="transmembrane region" description="Helical" evidence="1">
    <location>
        <begin position="83"/>
        <end position="101"/>
    </location>
</feature>
<dbReference type="RefSeq" id="WP_188694752.1">
    <property type="nucleotide sequence ID" value="NZ_BMLS01000003.1"/>
</dbReference>
<reference evidence="2" key="2">
    <citation type="submission" date="2020-09" db="EMBL/GenBank/DDBJ databases">
        <authorList>
            <person name="Sun Q."/>
            <person name="Zhou Y."/>
        </authorList>
    </citation>
    <scope>NUCLEOTIDE SEQUENCE</scope>
    <source>
        <strain evidence="2">CGMCC 1.7086</strain>
    </source>
</reference>
<dbReference type="Proteomes" id="UP000606935">
    <property type="component" value="Unassembled WGS sequence"/>
</dbReference>
<keyword evidence="1" id="KW-1133">Transmembrane helix</keyword>
<organism evidence="2 3">
    <name type="scientific">Bowmanella pacifica</name>
    <dbReference type="NCBI Taxonomy" id="502051"/>
    <lineage>
        <taxon>Bacteria</taxon>
        <taxon>Pseudomonadati</taxon>
        <taxon>Pseudomonadota</taxon>
        <taxon>Gammaproteobacteria</taxon>
        <taxon>Alteromonadales</taxon>
        <taxon>Alteromonadaceae</taxon>
        <taxon>Bowmanella</taxon>
    </lineage>
</organism>
<evidence type="ECO:0000256" key="1">
    <source>
        <dbReference type="SAM" id="Phobius"/>
    </source>
</evidence>
<reference evidence="2" key="1">
    <citation type="journal article" date="2014" name="Int. J. Syst. Evol. Microbiol.">
        <title>Complete genome sequence of Corynebacterium casei LMG S-19264T (=DSM 44701T), isolated from a smear-ripened cheese.</title>
        <authorList>
            <consortium name="US DOE Joint Genome Institute (JGI-PGF)"/>
            <person name="Walter F."/>
            <person name="Albersmeier A."/>
            <person name="Kalinowski J."/>
            <person name="Ruckert C."/>
        </authorList>
    </citation>
    <scope>NUCLEOTIDE SEQUENCE</scope>
    <source>
        <strain evidence="2">CGMCC 1.7086</strain>
    </source>
</reference>
<evidence type="ECO:0008006" key="4">
    <source>
        <dbReference type="Google" id="ProtNLM"/>
    </source>
</evidence>
<comment type="caution">
    <text evidence="2">The sequence shown here is derived from an EMBL/GenBank/DDBJ whole genome shotgun (WGS) entry which is preliminary data.</text>
</comment>
<keyword evidence="1" id="KW-0812">Transmembrane</keyword>
<dbReference type="AlphaFoldDB" id="A0A918DL08"/>
<dbReference type="Pfam" id="PF11872">
    <property type="entry name" value="DUF3392"/>
    <property type="match status" value="1"/>
</dbReference>
<feature type="transmembrane region" description="Helical" evidence="1">
    <location>
        <begin position="15"/>
        <end position="36"/>
    </location>
</feature>
<sequence>MQDILLQLTRWLSPYMAEIAMTLVATILVVYGDVANKQIKSFLSPYHFVLRTLVFVLICAFGYGAFILFVTPFIKDLLVMIPGLYRGLTIVLSFLLLGYLAEQRRYI</sequence>
<protein>
    <recommendedName>
        <fullName evidence="4">DUF3392 domain-containing protein</fullName>
    </recommendedName>
</protein>
<dbReference type="InterPro" id="IPR021813">
    <property type="entry name" value="DUF3392"/>
</dbReference>
<keyword evidence="1" id="KW-0472">Membrane</keyword>
<feature type="transmembrane region" description="Helical" evidence="1">
    <location>
        <begin position="48"/>
        <end position="71"/>
    </location>
</feature>
<name>A0A918DL08_9ALTE</name>
<keyword evidence="3" id="KW-1185">Reference proteome</keyword>
<accession>A0A918DL08</accession>
<gene>
    <name evidence="2" type="ORF">GCM10010982_22190</name>
</gene>
<proteinExistence type="predicted"/>